<dbReference type="eggNOG" id="KOG3530">
    <property type="taxonomic scope" value="Eukaryota"/>
</dbReference>
<evidence type="ECO:0000313" key="2">
    <source>
        <dbReference type="EnsemblMetazoa" id="Aqu2.1.21804_001"/>
    </source>
</evidence>
<name>A0A1X7U2Q7_AMPQE</name>
<dbReference type="Proteomes" id="UP000007879">
    <property type="component" value="Unassembled WGS sequence"/>
</dbReference>
<dbReference type="InterPro" id="IPR035963">
    <property type="entry name" value="FERM_2"/>
</dbReference>
<feature type="domain" description="FERM" evidence="1">
    <location>
        <begin position="49"/>
        <end position="302"/>
    </location>
</feature>
<dbReference type="PROSITE" id="PS50057">
    <property type="entry name" value="FERM_3"/>
    <property type="match status" value="1"/>
</dbReference>
<dbReference type="Pfam" id="PF00373">
    <property type="entry name" value="FERM_M"/>
    <property type="match status" value="1"/>
</dbReference>
<dbReference type="InterPro" id="IPR019749">
    <property type="entry name" value="Band_41_domain"/>
</dbReference>
<gene>
    <name evidence="2" type="primary">105314025</name>
</gene>
<dbReference type="CDD" id="cd01765">
    <property type="entry name" value="FERM_F0_F1"/>
    <property type="match status" value="1"/>
</dbReference>
<dbReference type="SMART" id="SM00295">
    <property type="entry name" value="B41"/>
    <property type="match status" value="1"/>
</dbReference>
<protein>
    <recommendedName>
        <fullName evidence="1">FERM domain-containing protein</fullName>
    </recommendedName>
</protein>
<reference evidence="2" key="2">
    <citation type="submission" date="2017-05" db="UniProtKB">
        <authorList>
            <consortium name="EnsemblMetazoa"/>
        </authorList>
    </citation>
    <scope>IDENTIFICATION</scope>
</reference>
<dbReference type="Gene3D" id="3.10.20.90">
    <property type="entry name" value="Phosphatidylinositol 3-kinase Catalytic Subunit, Chain A, domain 1"/>
    <property type="match status" value="1"/>
</dbReference>
<dbReference type="InterPro" id="IPR000299">
    <property type="entry name" value="FERM_domain"/>
</dbReference>
<sequence>MSHLEGTASTYTTRLCSSPKKSFAGDAHTVKMAWLTNFFRRRRHRAITRQYHVVLQDGTERTFELQRTATVQDLVEVSLLSMSVPAPYHYMFSLTVTNSSQQNPRWLRLRKTLKKELKNTEPQTKLYVTVLMYPKSHFVLEHKVVRHLLYAQVCKDLNDGRIKCTSDVMAQLTGLIAQAQLGDYSERTLQSDYMSRLNVKMSPKHERMAVEQHKLRRGLQTDSCIEEFLNMAEGLNGYGSILFDLQDEQSHPVVLGCGPNGIEVLEGNIQTLSIKWETVTIINIRYRTINFHSDTTYVSAMR</sequence>
<reference evidence="3" key="1">
    <citation type="journal article" date="2010" name="Nature">
        <title>The Amphimedon queenslandica genome and the evolution of animal complexity.</title>
        <authorList>
            <person name="Srivastava M."/>
            <person name="Simakov O."/>
            <person name="Chapman J."/>
            <person name="Fahey B."/>
            <person name="Gauthier M.E."/>
            <person name="Mitros T."/>
            <person name="Richards G.S."/>
            <person name="Conaco C."/>
            <person name="Dacre M."/>
            <person name="Hellsten U."/>
            <person name="Larroux C."/>
            <person name="Putnam N.H."/>
            <person name="Stanke M."/>
            <person name="Adamska M."/>
            <person name="Darling A."/>
            <person name="Degnan S.M."/>
            <person name="Oakley T.H."/>
            <person name="Plachetzki D.C."/>
            <person name="Zhai Y."/>
            <person name="Adamski M."/>
            <person name="Calcino A."/>
            <person name="Cummins S.F."/>
            <person name="Goodstein D.M."/>
            <person name="Harris C."/>
            <person name="Jackson D.J."/>
            <person name="Leys S.P."/>
            <person name="Shu S."/>
            <person name="Woodcroft B.J."/>
            <person name="Vervoort M."/>
            <person name="Kosik K.S."/>
            <person name="Manning G."/>
            <person name="Degnan B.M."/>
            <person name="Rokhsar D.S."/>
        </authorList>
    </citation>
    <scope>NUCLEOTIDE SEQUENCE [LARGE SCALE GENOMIC DNA]</scope>
</reference>
<dbReference type="EnsemblMetazoa" id="Aqu2.1.21804_001">
    <property type="protein sequence ID" value="Aqu2.1.21804_001"/>
    <property type="gene ID" value="Aqu2.1.21804"/>
</dbReference>
<dbReference type="CDD" id="cd14473">
    <property type="entry name" value="FERM_B-lobe"/>
    <property type="match status" value="1"/>
</dbReference>
<evidence type="ECO:0000259" key="1">
    <source>
        <dbReference type="PROSITE" id="PS50057"/>
    </source>
</evidence>
<keyword evidence="3" id="KW-1185">Reference proteome</keyword>
<proteinExistence type="predicted"/>
<dbReference type="KEGG" id="aqu:105314025"/>
<dbReference type="STRING" id="400682.A0A1X7U2Q7"/>
<dbReference type="PANTHER" id="PTHR23280:SF21">
    <property type="entry name" value="PROTEIN 4.1 HOMOLOG"/>
    <property type="match status" value="1"/>
</dbReference>
<accession>A0A1X7U2Q7</accession>
<dbReference type="OrthoDB" id="6266673at2759"/>
<evidence type="ECO:0000313" key="3">
    <source>
        <dbReference type="Proteomes" id="UP000007879"/>
    </source>
</evidence>
<dbReference type="InterPro" id="IPR014352">
    <property type="entry name" value="FERM/acyl-CoA-bd_prot_sf"/>
</dbReference>
<dbReference type="AlphaFoldDB" id="A0A1X7U2Q7"/>
<dbReference type="PRINTS" id="PR00935">
    <property type="entry name" value="BAND41"/>
</dbReference>
<dbReference type="PANTHER" id="PTHR23280">
    <property type="entry name" value="4.1 G PROTEIN"/>
    <property type="match status" value="1"/>
</dbReference>
<dbReference type="InParanoid" id="A0A1X7U2Q7"/>
<dbReference type="EnsemblMetazoa" id="XM_020000912.1">
    <property type="protein sequence ID" value="XP_019856471.1"/>
    <property type="gene ID" value="LOC105314025"/>
</dbReference>
<dbReference type="InterPro" id="IPR019748">
    <property type="entry name" value="FERM_central"/>
</dbReference>
<dbReference type="Gene3D" id="1.20.80.10">
    <property type="match status" value="1"/>
</dbReference>
<organism evidence="2">
    <name type="scientific">Amphimedon queenslandica</name>
    <name type="common">Sponge</name>
    <dbReference type="NCBI Taxonomy" id="400682"/>
    <lineage>
        <taxon>Eukaryota</taxon>
        <taxon>Metazoa</taxon>
        <taxon>Porifera</taxon>
        <taxon>Demospongiae</taxon>
        <taxon>Heteroscleromorpha</taxon>
        <taxon>Haplosclerida</taxon>
        <taxon>Niphatidae</taxon>
        <taxon>Amphimedon</taxon>
    </lineage>
</organism>
<dbReference type="SUPFAM" id="SSF47031">
    <property type="entry name" value="Second domain of FERM"/>
    <property type="match status" value="1"/>
</dbReference>